<evidence type="ECO:0000256" key="10">
    <source>
        <dbReference type="ARBA" id="ARBA00023180"/>
    </source>
</evidence>
<evidence type="ECO:0000256" key="11">
    <source>
        <dbReference type="RuleBase" id="RU363063"/>
    </source>
</evidence>
<dbReference type="InParanoid" id="A0A7M7MXQ0"/>
<evidence type="ECO:0000256" key="2">
    <source>
        <dbReference type="ARBA" id="ARBA00008661"/>
    </source>
</evidence>
<keyword evidence="10" id="KW-0325">Glycoprotein</keyword>
<dbReference type="Proteomes" id="UP000007110">
    <property type="component" value="Unassembled WGS sequence"/>
</dbReference>
<dbReference type="OMA" id="IFTTHMV"/>
<evidence type="ECO:0000256" key="1">
    <source>
        <dbReference type="ARBA" id="ARBA00004323"/>
    </source>
</evidence>
<evidence type="ECO:0000313" key="13">
    <source>
        <dbReference type="Proteomes" id="UP000007110"/>
    </source>
</evidence>
<dbReference type="GO" id="GO:0016757">
    <property type="term" value="F:glycosyltransferase activity"/>
    <property type="evidence" value="ECO:0000318"/>
    <property type="project" value="GO_Central"/>
</dbReference>
<protein>
    <recommendedName>
        <fullName evidence="11">Hexosyltransferase</fullName>
        <ecNumber evidence="11">2.4.1.-</ecNumber>
    </recommendedName>
</protein>
<keyword evidence="3 11" id="KW-0328">Glycosyltransferase</keyword>
<dbReference type="PANTHER" id="PTHR11214">
    <property type="entry name" value="BETA-1,3-N-ACETYLGLUCOSAMINYLTRANSFERASE"/>
    <property type="match status" value="1"/>
</dbReference>
<comment type="subcellular location">
    <subcellularLocation>
        <location evidence="1 11">Golgi apparatus membrane</location>
        <topology evidence="1 11">Single-pass type II membrane protein</topology>
    </subcellularLocation>
</comment>
<dbReference type="InterPro" id="IPR002659">
    <property type="entry name" value="Glyco_trans_31"/>
</dbReference>
<reference evidence="13" key="1">
    <citation type="submission" date="2015-02" db="EMBL/GenBank/DDBJ databases">
        <title>Genome sequencing for Strongylocentrotus purpuratus.</title>
        <authorList>
            <person name="Murali S."/>
            <person name="Liu Y."/>
            <person name="Vee V."/>
            <person name="English A."/>
            <person name="Wang M."/>
            <person name="Skinner E."/>
            <person name="Han Y."/>
            <person name="Muzny D.M."/>
            <person name="Worley K.C."/>
            <person name="Gibbs R.A."/>
        </authorList>
    </citation>
    <scope>NUCLEOTIDE SEQUENCE</scope>
</reference>
<evidence type="ECO:0000256" key="4">
    <source>
        <dbReference type="ARBA" id="ARBA00022679"/>
    </source>
</evidence>
<evidence type="ECO:0000313" key="12">
    <source>
        <dbReference type="EnsemblMetazoa" id="XP_030828170"/>
    </source>
</evidence>
<dbReference type="AlphaFoldDB" id="A0A7M7MXQ0"/>
<dbReference type="Gene3D" id="3.90.550.50">
    <property type="match status" value="1"/>
</dbReference>
<proteinExistence type="inferred from homology"/>
<dbReference type="FunFam" id="3.90.550.50:FF:000001">
    <property type="entry name" value="Hexosyltransferase"/>
    <property type="match status" value="1"/>
</dbReference>
<sequence length="460" mass="52851">MRKLSMNLCFAVTIAVVNILFYLNMSGNLLAFKRKEPIERSSNVHPRKAEMYQEEISKLVREAVRDHGVSRENLTSMLELAYREHQTSERTSMEDFFIHKGKSLPKNNTSDSVGLLTKVSSKEHARDGMNVEDLAPIHSVKNQSKPMDVEKLEKIDAHDPTLHDTQRSGVLGVIGNLLGSGKKETPIVFPHDHNLVINEPNKCKNDDGSDRQVFFLVLILSIHKNFDQRNAVRKTWASPKEIDGKQIVTLFLLAKNTNPRHQSLVEQESKQYKDIIMEDFMDTYKNLTLKTMMGLKWASIFCPQADYVMKTDDDMYVQFANIITYLSKPTVPTKNYVTGFVINGGPIRDPKSKWYMPKETYPGSKYPPFCSGTGYMMSGDVPGKVYETSLHTPFLYLEDVFFATCINSLHIVPVNNKGFNNWRTPYSYCKYKRIFTTHMVPPTEMQRIWNDQKTQKGYRC</sequence>
<name>A0A7M7MXQ0_STRPU</name>
<dbReference type="EnsemblMetazoa" id="XM_030972310">
    <property type="protein sequence ID" value="XP_030828170"/>
    <property type="gene ID" value="LOC574982"/>
</dbReference>
<dbReference type="Pfam" id="PF01762">
    <property type="entry name" value="Galactosyl_T"/>
    <property type="match status" value="1"/>
</dbReference>
<dbReference type="GO" id="GO:0016758">
    <property type="term" value="F:hexosyltransferase activity"/>
    <property type="evidence" value="ECO:0007669"/>
    <property type="project" value="InterPro"/>
</dbReference>
<keyword evidence="4" id="KW-0808">Transferase</keyword>
<keyword evidence="8 11" id="KW-0333">Golgi apparatus</keyword>
<dbReference type="OrthoDB" id="5512589at2759"/>
<keyword evidence="7" id="KW-1133">Transmembrane helix</keyword>
<evidence type="ECO:0000256" key="6">
    <source>
        <dbReference type="ARBA" id="ARBA00022968"/>
    </source>
</evidence>
<keyword evidence="5" id="KW-0812">Transmembrane</keyword>
<dbReference type="KEGG" id="spu:574982"/>
<reference evidence="12" key="2">
    <citation type="submission" date="2021-01" db="UniProtKB">
        <authorList>
            <consortium name="EnsemblMetazoa"/>
        </authorList>
    </citation>
    <scope>IDENTIFICATION</scope>
</reference>
<dbReference type="GeneID" id="574982"/>
<dbReference type="CTD" id="8708"/>
<keyword evidence="9" id="KW-0472">Membrane</keyword>
<comment type="similarity">
    <text evidence="2 11">Belongs to the glycosyltransferase 31 family.</text>
</comment>
<evidence type="ECO:0000256" key="8">
    <source>
        <dbReference type="ARBA" id="ARBA00023034"/>
    </source>
</evidence>
<dbReference type="RefSeq" id="XP_030828170.1">
    <property type="nucleotide sequence ID" value="XM_030972310.1"/>
</dbReference>
<evidence type="ECO:0000256" key="9">
    <source>
        <dbReference type="ARBA" id="ARBA00023136"/>
    </source>
</evidence>
<dbReference type="PANTHER" id="PTHR11214:SF314">
    <property type="entry name" value="HEXOSYLTRANSFERASE"/>
    <property type="match status" value="1"/>
</dbReference>
<dbReference type="GO" id="GO:0000139">
    <property type="term" value="C:Golgi membrane"/>
    <property type="evidence" value="ECO:0000318"/>
    <property type="project" value="GO_Central"/>
</dbReference>
<keyword evidence="6" id="KW-0735">Signal-anchor</keyword>
<dbReference type="GO" id="GO:0006493">
    <property type="term" value="P:protein O-linked glycosylation"/>
    <property type="evidence" value="ECO:0000318"/>
    <property type="project" value="GO_Central"/>
</dbReference>
<evidence type="ECO:0000256" key="7">
    <source>
        <dbReference type="ARBA" id="ARBA00022989"/>
    </source>
</evidence>
<keyword evidence="13" id="KW-1185">Reference proteome</keyword>
<evidence type="ECO:0000256" key="3">
    <source>
        <dbReference type="ARBA" id="ARBA00022676"/>
    </source>
</evidence>
<accession>A0A7M7MXQ0</accession>
<dbReference type="EC" id="2.4.1.-" evidence="11"/>
<evidence type="ECO:0000256" key="5">
    <source>
        <dbReference type="ARBA" id="ARBA00022692"/>
    </source>
</evidence>
<organism evidence="12 13">
    <name type="scientific">Strongylocentrotus purpuratus</name>
    <name type="common">Purple sea urchin</name>
    <dbReference type="NCBI Taxonomy" id="7668"/>
    <lineage>
        <taxon>Eukaryota</taxon>
        <taxon>Metazoa</taxon>
        <taxon>Echinodermata</taxon>
        <taxon>Eleutherozoa</taxon>
        <taxon>Echinozoa</taxon>
        <taxon>Echinoidea</taxon>
        <taxon>Euechinoidea</taxon>
        <taxon>Echinacea</taxon>
        <taxon>Camarodonta</taxon>
        <taxon>Echinidea</taxon>
        <taxon>Strongylocentrotidae</taxon>
        <taxon>Strongylocentrotus</taxon>
    </lineage>
</organism>